<proteinExistence type="predicted"/>
<dbReference type="Proteomes" id="UP000728185">
    <property type="component" value="Unassembled WGS sequence"/>
</dbReference>
<name>A0A8E0RK53_9TREM</name>
<evidence type="ECO:0000313" key="1">
    <source>
        <dbReference type="EMBL" id="KAA0184009.1"/>
    </source>
</evidence>
<keyword evidence="2" id="KW-1185">Reference proteome</keyword>
<gene>
    <name evidence="1" type="ORF">FBUS_07023</name>
</gene>
<reference evidence="1" key="1">
    <citation type="submission" date="2019-05" db="EMBL/GenBank/DDBJ databases">
        <title>Annotation for the trematode Fasciolopsis buski.</title>
        <authorList>
            <person name="Choi Y.-J."/>
        </authorList>
    </citation>
    <scope>NUCLEOTIDE SEQUENCE</scope>
    <source>
        <strain evidence="1">HT</strain>
        <tissue evidence="1">Whole worm</tissue>
    </source>
</reference>
<protein>
    <submittedName>
        <fullName evidence="1">Uncharacterized protein</fullName>
    </submittedName>
</protein>
<dbReference type="EMBL" id="LUCM01011422">
    <property type="protein sequence ID" value="KAA0184009.1"/>
    <property type="molecule type" value="Genomic_DNA"/>
</dbReference>
<organism evidence="1 2">
    <name type="scientific">Fasciolopsis buskii</name>
    <dbReference type="NCBI Taxonomy" id="27845"/>
    <lineage>
        <taxon>Eukaryota</taxon>
        <taxon>Metazoa</taxon>
        <taxon>Spiralia</taxon>
        <taxon>Lophotrochozoa</taxon>
        <taxon>Platyhelminthes</taxon>
        <taxon>Trematoda</taxon>
        <taxon>Digenea</taxon>
        <taxon>Plagiorchiida</taxon>
        <taxon>Echinostomata</taxon>
        <taxon>Echinostomatoidea</taxon>
        <taxon>Fasciolidae</taxon>
        <taxon>Fasciolopsis</taxon>
    </lineage>
</organism>
<dbReference type="AlphaFoldDB" id="A0A8E0RK53"/>
<sequence>MLQPGDPVWVRYSGTVSFGQLMHCMPELNMYTVRSDNDGSTRLVTRGIEDILPISNAVSPSSPPGDSEWKQNSSFCETELLAFGEHQQLLSCYRDCSVPLTSLASPLYIDASERSCSRYVYLYLFVPMCAVKYSVHSFLPYF</sequence>
<comment type="caution">
    <text evidence="1">The sequence shown here is derived from an EMBL/GenBank/DDBJ whole genome shotgun (WGS) entry which is preliminary data.</text>
</comment>
<evidence type="ECO:0000313" key="2">
    <source>
        <dbReference type="Proteomes" id="UP000728185"/>
    </source>
</evidence>
<dbReference type="OrthoDB" id="6256123at2759"/>
<accession>A0A8E0RK53</accession>